<feature type="signal peptide" evidence="1">
    <location>
        <begin position="1"/>
        <end position="20"/>
    </location>
</feature>
<dbReference type="EMBL" id="BCWF01000021">
    <property type="protein sequence ID" value="GAT26861.1"/>
    <property type="molecule type" value="Genomic_DNA"/>
</dbReference>
<gene>
    <name evidence="2" type="ORF">AKAW2_21035S</name>
    <name evidence="3" type="ORF">RIB2604_02105440</name>
</gene>
<dbReference type="VEuPathDB" id="FungiDB:ASPFODRAFT_201932"/>
<reference evidence="2" key="4">
    <citation type="submission" date="2021-02" db="EMBL/GenBank/DDBJ databases">
        <title>Aspergillus luchuensis mut. kawachii IFO 4304 genome sequence.</title>
        <authorList>
            <person name="Mori K."/>
            <person name="Kadooka C."/>
            <person name="Goto M."/>
            <person name="Futagami T."/>
        </authorList>
    </citation>
    <scope>NUCLEOTIDE SEQUENCE</scope>
    <source>
        <strain evidence="2">IFO 4308</strain>
    </source>
</reference>
<dbReference type="OrthoDB" id="4503345at2759"/>
<evidence type="ECO:0000313" key="5">
    <source>
        <dbReference type="Proteomes" id="UP000661280"/>
    </source>
</evidence>
<dbReference type="KEGG" id="aluc:AKAW2_21035S"/>
<dbReference type="RefSeq" id="XP_041539861.1">
    <property type="nucleotide sequence ID" value="XM_041685815.1"/>
</dbReference>
<name>A0A146FP84_ASPKA</name>
<keyword evidence="5" id="KW-1185">Reference proteome</keyword>
<reference evidence="3 4" key="1">
    <citation type="journal article" date="2016" name="DNA Res.">
        <title>Genome sequence of Aspergillus luchuensis NBRC 4314.</title>
        <authorList>
            <person name="Yamada O."/>
            <person name="Machida M."/>
            <person name="Hosoyama A."/>
            <person name="Goto M."/>
            <person name="Takahashi T."/>
            <person name="Futagami T."/>
            <person name="Yamagata Y."/>
            <person name="Takeuchi M."/>
            <person name="Kobayashi T."/>
            <person name="Koike H."/>
            <person name="Abe K."/>
            <person name="Asai K."/>
            <person name="Arita M."/>
            <person name="Fujita N."/>
            <person name="Fukuda K."/>
            <person name="Higa K."/>
            <person name="Horikawa H."/>
            <person name="Ishikawa T."/>
            <person name="Jinno K."/>
            <person name="Kato Y."/>
            <person name="Kirimura K."/>
            <person name="Mizutani O."/>
            <person name="Nakasone K."/>
            <person name="Sano M."/>
            <person name="Shiraishi Y."/>
            <person name="Tsukahara M."/>
            <person name="Gomi K."/>
        </authorList>
    </citation>
    <scope>NUCLEOTIDE SEQUENCE [LARGE SCALE GENOMIC DNA]</scope>
    <source>
        <strain evidence="3 4">RIB 2604</strain>
    </source>
</reference>
<dbReference type="Proteomes" id="UP000075230">
    <property type="component" value="Unassembled WGS sequence"/>
</dbReference>
<dbReference type="Proteomes" id="UP000661280">
    <property type="component" value="Chromosome 2"/>
</dbReference>
<reference evidence="4" key="2">
    <citation type="submission" date="2016-02" db="EMBL/GenBank/DDBJ databases">
        <title>Genome sequencing of Aspergillus luchuensis NBRC 4314.</title>
        <authorList>
            <person name="Yamada O."/>
        </authorList>
    </citation>
    <scope>NUCLEOTIDE SEQUENCE [LARGE SCALE GENOMIC DNA]</scope>
    <source>
        <strain evidence="4">RIB 2604</strain>
    </source>
</reference>
<proteinExistence type="predicted"/>
<keyword evidence="1" id="KW-0732">Signal</keyword>
<reference evidence="2" key="3">
    <citation type="submission" date="2021-01" db="EMBL/GenBank/DDBJ databases">
        <authorList>
            <consortium name="Aspergillus luchuensis mut. kawachii IFO 4304 genome sequencing consortium"/>
            <person name="Kazuki M."/>
            <person name="Futagami T."/>
        </authorList>
    </citation>
    <scope>NUCLEOTIDE SEQUENCE</scope>
    <source>
        <strain evidence="2">IFO 4308</strain>
    </source>
</reference>
<evidence type="ECO:0000313" key="2">
    <source>
        <dbReference type="EMBL" id="BCR96095.1"/>
    </source>
</evidence>
<sequence>MKLLPTLVAGALALTTSVQAANCNAGLNYCANILKSIDLKYINLMTAAIAEKYTEFNSAIAHPMYYLWHCNADGSVSIVEKCTWGCEDAGPGNSDYCS</sequence>
<accession>A0A146FP84</accession>
<dbReference type="AlphaFoldDB" id="A0A146FP84"/>
<feature type="chain" id="PRO_5042682553" evidence="1">
    <location>
        <begin position="21"/>
        <end position="98"/>
    </location>
</feature>
<evidence type="ECO:0000256" key="1">
    <source>
        <dbReference type="SAM" id="SignalP"/>
    </source>
</evidence>
<dbReference type="EMBL" id="AP024426">
    <property type="protein sequence ID" value="BCR96095.1"/>
    <property type="molecule type" value="Genomic_DNA"/>
</dbReference>
<evidence type="ECO:0000313" key="3">
    <source>
        <dbReference type="EMBL" id="GAT26861.1"/>
    </source>
</evidence>
<dbReference type="GeneID" id="64957420"/>
<evidence type="ECO:0000313" key="4">
    <source>
        <dbReference type="Proteomes" id="UP000075230"/>
    </source>
</evidence>
<protein>
    <submittedName>
        <fullName evidence="3">Uncharacterized protein</fullName>
    </submittedName>
</protein>
<organism evidence="3 4">
    <name type="scientific">Aspergillus kawachii</name>
    <name type="common">White koji mold</name>
    <name type="synonym">Aspergillus awamori var. kawachi</name>
    <dbReference type="NCBI Taxonomy" id="1069201"/>
    <lineage>
        <taxon>Eukaryota</taxon>
        <taxon>Fungi</taxon>
        <taxon>Dikarya</taxon>
        <taxon>Ascomycota</taxon>
        <taxon>Pezizomycotina</taxon>
        <taxon>Eurotiomycetes</taxon>
        <taxon>Eurotiomycetidae</taxon>
        <taxon>Eurotiales</taxon>
        <taxon>Aspergillaceae</taxon>
        <taxon>Aspergillus</taxon>
        <taxon>Aspergillus subgen. Circumdati</taxon>
    </lineage>
</organism>